<dbReference type="Gene3D" id="3.40.50.720">
    <property type="entry name" value="NAD(P)-binding Rossmann-like Domain"/>
    <property type="match status" value="1"/>
</dbReference>
<reference evidence="4" key="4">
    <citation type="journal article" date="2017" name="BMC Genomics">
        <title>Gapless genome assembly of Colletotrichum higginsianum reveals chromosome structure and association of transposable elements with secondary metabolite gene clusters.</title>
        <authorList>
            <person name="Dallery J.-F."/>
            <person name="Lapalu N."/>
            <person name="Zampounis A."/>
            <person name="Pigne S."/>
            <person name="Luyten I."/>
            <person name="Amselem J."/>
            <person name="Wittenberg A.H.J."/>
            <person name="Zhou S."/>
            <person name="de Queiroz M.V."/>
            <person name="Robin G.P."/>
            <person name="Auger A."/>
            <person name="Hainaut M."/>
            <person name="Henrissat B."/>
            <person name="Kim K.-T."/>
            <person name="Lee Y.-H."/>
            <person name="Lespinet O."/>
            <person name="Schwartz D.C."/>
            <person name="Thon M.R."/>
            <person name="O'Connell R.J."/>
        </authorList>
    </citation>
    <scope>NUCLEOTIDE SEQUENCE [LARGE SCALE GENOMIC DNA]</scope>
    <source>
        <strain evidence="4">IMI 349063</strain>
    </source>
</reference>
<dbReference type="Proteomes" id="UP000092177">
    <property type="component" value="Chromosome 2"/>
</dbReference>
<dbReference type="Gene3D" id="3.30.559.30">
    <property type="entry name" value="Nonribosomal peptide synthetase, condensation domain"/>
    <property type="match status" value="1"/>
</dbReference>
<name>H1VH73_COLHI</name>
<accession>H1VH73</accession>
<dbReference type="RefSeq" id="XP_018163320.1">
    <property type="nucleotide sequence ID" value="XM_018298504.1"/>
</dbReference>
<organism evidence="1 3">
    <name type="scientific">Colletotrichum higginsianum (strain IMI 349063)</name>
    <name type="common">Crucifer anthracnose fungus</name>
    <dbReference type="NCBI Taxonomy" id="759273"/>
    <lineage>
        <taxon>Eukaryota</taxon>
        <taxon>Fungi</taxon>
        <taxon>Dikarya</taxon>
        <taxon>Ascomycota</taxon>
        <taxon>Pezizomycotina</taxon>
        <taxon>Sordariomycetes</taxon>
        <taxon>Hypocreomycetidae</taxon>
        <taxon>Glomerellales</taxon>
        <taxon>Glomerellaceae</taxon>
        <taxon>Colletotrichum</taxon>
        <taxon>Colletotrichum destructivum species complex</taxon>
    </lineage>
</organism>
<reference evidence="3" key="2">
    <citation type="journal article" date="2012" name="Nat. Genet.">
        <title>Lifestyle transitions in plant pathogenic Colletotrichum fungi deciphered by genome and transcriptome analyses.</title>
        <authorList>
            <person name="O'Connell R.J."/>
            <person name="Thon M.R."/>
            <person name="Hacquard S."/>
            <person name="Amyotte S.G."/>
            <person name="Kleemann J."/>
            <person name="Torres M.F."/>
            <person name="Damm U."/>
            <person name="Buiate E.A."/>
            <person name="Epstein L."/>
            <person name="Alkan N."/>
            <person name="Altmueller J."/>
            <person name="Alvarado-Balderrama L."/>
            <person name="Bauser C.A."/>
            <person name="Becker C."/>
            <person name="Birren B.W."/>
            <person name="Chen Z."/>
            <person name="Choi J."/>
            <person name="Crouch J.A."/>
            <person name="Duvick J.P."/>
            <person name="Farman M.A."/>
            <person name="Gan P."/>
            <person name="Heiman D."/>
            <person name="Henrissat B."/>
            <person name="Howard R.J."/>
            <person name="Kabbage M."/>
            <person name="Koch C."/>
            <person name="Kracher B."/>
            <person name="Kubo Y."/>
            <person name="Law A.D."/>
            <person name="Lebrun M.-H."/>
            <person name="Lee Y.-H."/>
            <person name="Miyara I."/>
            <person name="Moore N."/>
            <person name="Neumann U."/>
            <person name="Nordstroem K."/>
            <person name="Panaccione D.G."/>
            <person name="Panstruga R."/>
            <person name="Place M."/>
            <person name="Proctor R.H."/>
            <person name="Prusky D."/>
            <person name="Rech G."/>
            <person name="Reinhardt R."/>
            <person name="Rollins J.A."/>
            <person name="Rounsley S."/>
            <person name="Schardl C.L."/>
            <person name="Schwartz D.C."/>
            <person name="Shenoy N."/>
            <person name="Shirasu K."/>
            <person name="Sikhakolli U.R."/>
            <person name="Stueber K."/>
            <person name="Sukno S.A."/>
            <person name="Sweigard J.A."/>
            <person name="Takano Y."/>
            <person name="Takahara H."/>
            <person name="Trail F."/>
            <person name="van der Does H.C."/>
            <person name="Voll L.M."/>
            <person name="Will I."/>
            <person name="Young S."/>
            <person name="Zeng Q."/>
            <person name="Zhang J."/>
            <person name="Zhou S."/>
            <person name="Dickman M.B."/>
            <person name="Schulze-Lefert P."/>
            <person name="Ver Loren van Themaat E."/>
            <person name="Ma L.-J."/>
            <person name="Vaillancourt L.J."/>
        </authorList>
    </citation>
    <scope>NUCLEOTIDE SEQUENCE [LARGE SCALE GENOMIC DNA]</scope>
    <source>
        <strain evidence="3">IMI 349063</strain>
    </source>
</reference>
<dbReference type="KEGG" id="chig:CH63R_03529"/>
<proteinExistence type="predicted"/>
<dbReference type="EMBL" id="CACQ02003569">
    <property type="protein sequence ID" value="CCF39576.1"/>
    <property type="molecule type" value="Genomic_DNA"/>
</dbReference>
<evidence type="ECO:0000313" key="2">
    <source>
        <dbReference type="EMBL" id="OBR14803.1"/>
    </source>
</evidence>
<reference evidence="1" key="1">
    <citation type="submission" date="2011-12" db="EMBL/GenBank/DDBJ databases">
        <title>The genome sequence of Colletotrichum higginsianum IMI 34906.</title>
        <authorList>
            <person name="Ma L.-J."/>
            <person name="O'Connell R."/>
            <person name="van Themaat E.V.L."/>
            <person name="Stueber K."/>
            <person name="Young S.K."/>
            <person name="Zeng Q."/>
            <person name="Gargeya S."/>
            <person name="Fitzgerald M."/>
            <person name="Haas B."/>
            <person name="Abouelleil A."/>
            <person name="Alvarado L."/>
            <person name="Arachchi H.M."/>
            <person name="Berlin A."/>
            <person name="Chapman S.B."/>
            <person name="Gearin G."/>
            <person name="Goldberg J."/>
            <person name="Griggs A."/>
            <person name="Gujja S."/>
            <person name="Hansen M."/>
            <person name="Heiman D."/>
            <person name="Howarth C."/>
            <person name="Larimer J."/>
            <person name="Lui A."/>
            <person name="MacDonald P.J.P."/>
            <person name="McCowen C."/>
            <person name="Montmayeur A."/>
            <person name="Murphy C."/>
            <person name="Neiman D."/>
            <person name="Pearson M."/>
            <person name="Priest M."/>
            <person name="Roberts A."/>
            <person name="Saif S."/>
            <person name="Shea T."/>
            <person name="Sisk P."/>
            <person name="Stolte C."/>
            <person name="Sykes S."/>
            <person name="Wortman J."/>
            <person name="Nusbaum C."/>
            <person name="Birren B."/>
        </authorList>
    </citation>
    <scope>NUCLEOTIDE SEQUENCE [LARGE SCALE GENOMIC DNA]</scope>
    <source>
        <strain evidence="1">IMI 349063</strain>
    </source>
</reference>
<evidence type="ECO:0000313" key="3">
    <source>
        <dbReference type="Proteomes" id="UP000007174"/>
    </source>
</evidence>
<dbReference type="VEuPathDB" id="FungiDB:CH63R_03529"/>
<gene>
    <name evidence="1" type="ORF">CH063_00033</name>
    <name evidence="2" type="ORF">CH63R_03529</name>
</gene>
<keyword evidence="4" id="KW-1185">Reference proteome</keyword>
<dbReference type="EMBL" id="LTAN01000002">
    <property type="protein sequence ID" value="OBR14803.1"/>
    <property type="molecule type" value="Genomic_DNA"/>
</dbReference>
<dbReference type="HOGENOM" id="CLU_769485_0_0_1"/>
<sequence>MLTRAGCAGFVHLAVDNGFSPDPTVVVDGFVVLTLRALEAAASEPGLRRFVLTSSYITVCHYHMNGAYDVTQASWNDEYVVVYPDGADGRREETQDGQRGAEEGRAVSPGTYALTAATFTPGHVSLLYASTVSRESFLEEWPSETFIVDAGEQRPAWAVFAELRPPRLMEMRFLLNTGELLLRPSHWRIDRARCLLLMDRFFDIMASEQTASPANPGNPGRELLVLSEEDTAMLISACKTAGINVTAALHAAVILQMREMAPSEIRSNNFMKVLMCDMRSYLLEPCVEALPPLPCASFIAFLSRFFEFRHNTSAYAVIICSMLARRAGIFSHCVLPLLRSDRYWTWAPLQQRYPRSYQPY</sequence>
<protein>
    <submittedName>
        <fullName evidence="2">NAD dependent epimerase/dehydratase</fullName>
    </submittedName>
</protein>
<reference evidence="2" key="3">
    <citation type="submission" date="2016-02" db="EMBL/GenBank/DDBJ databases">
        <title>Resequencing and annotation of the Colletotrichum higginsianum genome.</title>
        <authorList>
            <person name="O'Connell R."/>
            <person name="Zambounis A."/>
            <person name="Thon M."/>
            <person name="Dallery J.-F."/>
        </authorList>
    </citation>
    <scope>NUCLEOTIDE SEQUENCE [LARGE SCALE GENOMIC DNA]</scope>
    <source>
        <strain evidence="2">IMI 349063</strain>
    </source>
</reference>
<dbReference type="GeneID" id="28862611"/>
<dbReference type="STRING" id="759273.H1VH73"/>
<dbReference type="AlphaFoldDB" id="H1VH73"/>
<dbReference type="Proteomes" id="UP000007174">
    <property type="component" value="Unassembled WGS sequence"/>
</dbReference>
<evidence type="ECO:0000313" key="1">
    <source>
        <dbReference type="EMBL" id="CCF39576.1"/>
    </source>
</evidence>
<evidence type="ECO:0000313" key="4">
    <source>
        <dbReference type="Proteomes" id="UP000092177"/>
    </source>
</evidence>